<reference evidence="2" key="1">
    <citation type="journal article" date="2019" name="Int. J. Syst. Evol. Microbiol.">
        <title>The Global Catalogue of Microorganisms (GCM) 10K type strain sequencing project: providing services to taxonomists for standard genome sequencing and annotation.</title>
        <authorList>
            <consortium name="The Broad Institute Genomics Platform"/>
            <consortium name="The Broad Institute Genome Sequencing Center for Infectious Disease"/>
            <person name="Wu L."/>
            <person name="Ma J."/>
        </authorList>
    </citation>
    <scope>NUCLEOTIDE SEQUENCE [LARGE SCALE GENOMIC DNA]</scope>
    <source>
        <strain evidence="2">KCTC 52490</strain>
    </source>
</reference>
<dbReference type="Gene3D" id="3.40.50.11190">
    <property type="match status" value="1"/>
</dbReference>
<proteinExistence type="predicted"/>
<evidence type="ECO:0000313" key="1">
    <source>
        <dbReference type="EMBL" id="MFD2937210.1"/>
    </source>
</evidence>
<evidence type="ECO:0000313" key="2">
    <source>
        <dbReference type="Proteomes" id="UP001597512"/>
    </source>
</evidence>
<keyword evidence="2" id="KW-1185">Reference proteome</keyword>
<dbReference type="SUPFAM" id="SSF53756">
    <property type="entry name" value="UDP-Glycosyltransferase/glycogen phosphorylase"/>
    <property type="match status" value="1"/>
</dbReference>
<organism evidence="1 2">
    <name type="scientific">Spirosoma flavum</name>
    <dbReference type="NCBI Taxonomy" id="2048557"/>
    <lineage>
        <taxon>Bacteria</taxon>
        <taxon>Pseudomonadati</taxon>
        <taxon>Bacteroidota</taxon>
        <taxon>Cytophagia</taxon>
        <taxon>Cytophagales</taxon>
        <taxon>Cytophagaceae</taxon>
        <taxon>Spirosoma</taxon>
    </lineage>
</organism>
<accession>A0ABW6ATC7</accession>
<name>A0ABW6ATC7_9BACT</name>
<dbReference type="Proteomes" id="UP001597512">
    <property type="component" value="Unassembled WGS sequence"/>
</dbReference>
<sequence>MSDLKSILFRADGNAQIGLGHIMRCLAVADMLKEKFSMRFAVVEPMPEVRSLIEKAGVSIISLSESGQQNTFLDQIDADEIVVLDGYSFDEAFQQSVRSQARKLVFIDDLLTGHQVADVIINHAGGVSETDYEASSGTQFCLGPHYALLRPEFLNPTGFGPTPVAGPIFVSMGGADPQNTSLSVLEAIRHVDTTLPVHIVLGPFHPNRAAIEAFQNQLPNLTILQNLSAAQMVDELTICCLAITACSTIAYEVCAVNRPLITVVTADNQARLAQFLSKEKLALSVNFPTLLTRLTPVISLENMLMLAIQGFQFSPEIVAESLVNQRRFFDGRSPERFRALFHTLSYEN</sequence>
<dbReference type="EMBL" id="JBHUOM010000023">
    <property type="protein sequence ID" value="MFD2937210.1"/>
    <property type="molecule type" value="Genomic_DNA"/>
</dbReference>
<dbReference type="Gene3D" id="3.40.50.2000">
    <property type="entry name" value="Glycogen Phosphorylase B"/>
    <property type="match status" value="1"/>
</dbReference>
<dbReference type="NCBIfam" id="TIGR03590">
    <property type="entry name" value="PseG"/>
    <property type="match status" value="1"/>
</dbReference>
<dbReference type="EC" id="3.6.1.57" evidence="1"/>
<dbReference type="GO" id="GO:0016787">
    <property type="term" value="F:hydrolase activity"/>
    <property type="evidence" value="ECO:0007669"/>
    <property type="project" value="UniProtKB-KW"/>
</dbReference>
<dbReference type="RefSeq" id="WP_381506786.1">
    <property type="nucleotide sequence ID" value="NZ_JBHUOM010000023.1"/>
</dbReference>
<gene>
    <name evidence="1" type="primary">pseG</name>
    <name evidence="1" type="ORF">ACFS25_25740</name>
</gene>
<keyword evidence="1" id="KW-0378">Hydrolase</keyword>
<comment type="caution">
    <text evidence="1">The sequence shown here is derived from an EMBL/GenBank/DDBJ whole genome shotgun (WGS) entry which is preliminary data.</text>
</comment>
<dbReference type="InterPro" id="IPR020023">
    <property type="entry name" value="PseG"/>
</dbReference>
<protein>
    <submittedName>
        <fullName evidence="1">UDP-2,4-diacetamido-2,4, 6-trideoxy-beta-L-altropyranose hydrolase</fullName>
        <ecNumber evidence="1">3.6.1.57</ecNumber>
    </submittedName>
</protein>